<reference evidence="3" key="1">
    <citation type="submission" date="2021-02" db="EMBL/GenBank/DDBJ databases">
        <title>Strain Y2R2, a novel species of the genus Halomonas.</title>
        <authorList>
            <person name="Huang H."/>
        </authorList>
    </citation>
    <scope>NUCLEOTIDE SEQUENCE</scope>
    <source>
        <strain evidence="3">Y2R2</strain>
    </source>
</reference>
<dbReference type="KEGG" id="hbh:E4T21_14220"/>
<feature type="domain" description="SPI-1 type 3 secretion system secretin N0" evidence="2">
    <location>
        <begin position="39"/>
        <end position="104"/>
    </location>
</feature>
<keyword evidence="1" id="KW-0732">Signal</keyword>
<proteinExistence type="predicted"/>
<feature type="signal peptide" evidence="1">
    <location>
        <begin position="1"/>
        <end position="17"/>
    </location>
</feature>
<evidence type="ECO:0000256" key="1">
    <source>
        <dbReference type="SAM" id="SignalP"/>
    </source>
</evidence>
<organism evidence="3 4">
    <name type="scientific">Halomonas binhaiensis</name>
    <dbReference type="NCBI Taxonomy" id="2562282"/>
    <lineage>
        <taxon>Bacteria</taxon>
        <taxon>Pseudomonadati</taxon>
        <taxon>Pseudomonadota</taxon>
        <taxon>Gammaproteobacteria</taxon>
        <taxon>Oceanospirillales</taxon>
        <taxon>Halomonadaceae</taxon>
        <taxon>Halomonas</taxon>
    </lineage>
</organism>
<dbReference type="Proteomes" id="UP000324285">
    <property type="component" value="Chromosome"/>
</dbReference>
<dbReference type="Gene3D" id="3.55.50.30">
    <property type="match status" value="1"/>
</dbReference>
<sequence length="194" mass="21409">MLFASLIAVAISTTTQAAPQTPEGQVHGESGWMTRDYHYIIVEQDVRDVLKEFGRNLALPVEVSRNVRGKVKGEIRATTAREFLEQVCASNDLAWYFDGGVLHIATRQELSQRTFDLARVNGEQLMEDINNSGTGEPLRARLTEDGSTLQAWGMDAWLESIARNIERLRSPAASGRGEVRVFRGSTSTAPSSAE</sequence>
<name>A0A5C1NFR2_9GAMM</name>
<dbReference type="OrthoDB" id="9775455at2"/>
<dbReference type="Pfam" id="PF21304">
    <property type="entry name" value="T3S_SPI-1_N0"/>
    <property type="match status" value="1"/>
</dbReference>
<keyword evidence="4" id="KW-1185">Reference proteome</keyword>
<feature type="chain" id="PRO_5023127310" description="SPI-1 type 3 secretion system secretin N0 domain-containing protein" evidence="1">
    <location>
        <begin position="18"/>
        <end position="194"/>
    </location>
</feature>
<evidence type="ECO:0000313" key="3">
    <source>
        <dbReference type="EMBL" id="QEM82572.1"/>
    </source>
</evidence>
<evidence type="ECO:0000259" key="2">
    <source>
        <dbReference type="Pfam" id="PF21304"/>
    </source>
</evidence>
<dbReference type="EMBL" id="CP038437">
    <property type="protein sequence ID" value="QEM82572.1"/>
    <property type="molecule type" value="Genomic_DNA"/>
</dbReference>
<dbReference type="InterPro" id="IPR049034">
    <property type="entry name" value="T3S_SPI-1_N0"/>
</dbReference>
<protein>
    <recommendedName>
        <fullName evidence="2">SPI-1 type 3 secretion system secretin N0 domain-containing protein</fullName>
    </recommendedName>
</protein>
<dbReference type="RefSeq" id="WP_149285696.1">
    <property type="nucleotide sequence ID" value="NZ_CP038437.2"/>
</dbReference>
<accession>A0A5C1NFR2</accession>
<dbReference type="AlphaFoldDB" id="A0A5C1NFR2"/>
<evidence type="ECO:0000313" key="4">
    <source>
        <dbReference type="Proteomes" id="UP000324285"/>
    </source>
</evidence>
<gene>
    <name evidence="3" type="ORF">E4T21_14220</name>
</gene>